<dbReference type="InterPro" id="IPR035965">
    <property type="entry name" value="PAS-like_dom_sf"/>
</dbReference>
<reference evidence="2" key="1">
    <citation type="submission" date="2016-10" db="EMBL/GenBank/DDBJ databases">
        <authorList>
            <person name="de Groot N.N."/>
        </authorList>
    </citation>
    <scope>NUCLEOTIDE SEQUENCE</scope>
</reference>
<feature type="domain" description="PAS" evidence="1">
    <location>
        <begin position="25"/>
        <end position="60"/>
    </location>
</feature>
<proteinExistence type="predicted"/>
<dbReference type="InterPro" id="IPR000014">
    <property type="entry name" value="PAS"/>
</dbReference>
<dbReference type="EMBL" id="FPHE01000069">
    <property type="protein sequence ID" value="SFV56376.1"/>
    <property type="molecule type" value="Genomic_DNA"/>
</dbReference>
<dbReference type="CDD" id="cd00130">
    <property type="entry name" value="PAS"/>
    <property type="match status" value="1"/>
</dbReference>
<sequence length="187" mass="21882">MTNRPKAIDREAKFDKKRFILSKTDTKGNILSINSEFCDISGYSEKELIGKQHNILRHPNMPKAIFHLMWKYLLSGRAITVVIKNLTKSGEYYWVIADLKPRFNEKGTIVSFTSFQKFATEDIVEEIEELYETMIRIEKVHKIKNSLEYLDGFLEERKVTYDGFIYDLIKPKGIINSILKTFKEMTA</sequence>
<dbReference type="Gene3D" id="3.30.450.20">
    <property type="entry name" value="PAS domain"/>
    <property type="match status" value="1"/>
</dbReference>
<evidence type="ECO:0000313" key="2">
    <source>
        <dbReference type="EMBL" id="SFV56376.1"/>
    </source>
</evidence>
<name>A0A1W1BS76_9ZZZZ</name>
<evidence type="ECO:0000259" key="1">
    <source>
        <dbReference type="PROSITE" id="PS50112"/>
    </source>
</evidence>
<dbReference type="PROSITE" id="PS50112">
    <property type="entry name" value="PAS"/>
    <property type="match status" value="1"/>
</dbReference>
<organism evidence="2">
    <name type="scientific">hydrothermal vent metagenome</name>
    <dbReference type="NCBI Taxonomy" id="652676"/>
    <lineage>
        <taxon>unclassified sequences</taxon>
        <taxon>metagenomes</taxon>
        <taxon>ecological metagenomes</taxon>
    </lineage>
</organism>
<dbReference type="Pfam" id="PF08447">
    <property type="entry name" value="PAS_3"/>
    <property type="match status" value="1"/>
</dbReference>
<dbReference type="SUPFAM" id="SSF55785">
    <property type="entry name" value="PYP-like sensor domain (PAS domain)"/>
    <property type="match status" value="1"/>
</dbReference>
<dbReference type="NCBIfam" id="TIGR00229">
    <property type="entry name" value="sensory_box"/>
    <property type="match status" value="1"/>
</dbReference>
<dbReference type="InterPro" id="IPR013655">
    <property type="entry name" value="PAS_fold_3"/>
</dbReference>
<protein>
    <submittedName>
        <fullName evidence="2">Methyl-accepting chemotaxis protein</fullName>
    </submittedName>
</protein>
<gene>
    <name evidence="2" type="ORF">MNB_SV-12-1182</name>
</gene>
<dbReference type="AlphaFoldDB" id="A0A1W1BS76"/>
<accession>A0A1W1BS76</accession>